<sequence>MRNLLKRLKMGKIINLKDYKDKESQNHKKDKNTSKYSLAVQKATKEEFLMTIE</sequence>
<accession>A0A1L7JMD4</accession>
<protein>
    <submittedName>
        <fullName evidence="1">Uncharacterized protein</fullName>
    </submittedName>
</protein>
<evidence type="ECO:0000313" key="1">
    <source>
        <dbReference type="EMBL" id="APU86927.1"/>
    </source>
</evidence>
<gene>
    <name evidence="1" type="ORF">NPD8_3820</name>
</gene>
<organism evidence="1">
    <name type="scientific">Clostridium botulinum</name>
    <dbReference type="NCBI Taxonomy" id="1491"/>
    <lineage>
        <taxon>Bacteria</taxon>
        <taxon>Bacillati</taxon>
        <taxon>Bacillota</taxon>
        <taxon>Clostridia</taxon>
        <taxon>Eubacteriales</taxon>
        <taxon>Clostridiaceae</taxon>
        <taxon>Clostridium</taxon>
    </lineage>
</organism>
<dbReference type="AlphaFoldDB" id="A0A1L7JMD4"/>
<proteinExistence type="predicted"/>
<reference evidence="1" key="1">
    <citation type="submission" date="2016-05" db="EMBL/GenBank/DDBJ databases">
        <authorList>
            <person name="Lavstsen T."/>
            <person name="Jespersen J.S."/>
        </authorList>
    </citation>
    <scope>NUCLEOTIDE SEQUENCE</scope>
    <source>
        <strain evidence="1">CDC69096</strain>
        <plasmid evidence="1">pNPD8_2</plasmid>
    </source>
</reference>
<keyword evidence="1" id="KW-0614">Plasmid</keyword>
<dbReference type="EMBL" id="CP015702">
    <property type="protein sequence ID" value="APU86927.1"/>
    <property type="molecule type" value="Genomic_DNA"/>
</dbReference>
<geneLocation type="plasmid" evidence="1">
    <name>pNPD8_2</name>
</geneLocation>
<name>A0A1L7JMD4_CLOBO</name>